<evidence type="ECO:0000256" key="1">
    <source>
        <dbReference type="SAM" id="Phobius"/>
    </source>
</evidence>
<feature type="transmembrane region" description="Helical" evidence="1">
    <location>
        <begin position="165"/>
        <end position="183"/>
    </location>
</feature>
<feature type="transmembrane region" description="Helical" evidence="1">
    <location>
        <begin position="32"/>
        <end position="54"/>
    </location>
</feature>
<evidence type="ECO:0000313" key="2">
    <source>
        <dbReference type="EMBL" id="TCO80512.1"/>
    </source>
</evidence>
<protein>
    <recommendedName>
        <fullName evidence="4">O-antigen ligase-like membrane protein</fullName>
    </recommendedName>
</protein>
<keyword evidence="3" id="KW-1185">Reference proteome</keyword>
<feature type="transmembrane region" description="Helical" evidence="1">
    <location>
        <begin position="373"/>
        <end position="391"/>
    </location>
</feature>
<feature type="transmembrane region" description="Helical" evidence="1">
    <location>
        <begin position="121"/>
        <end position="145"/>
    </location>
</feature>
<feature type="transmembrane region" description="Helical" evidence="1">
    <location>
        <begin position="61"/>
        <end position="86"/>
    </location>
</feature>
<evidence type="ECO:0008006" key="4">
    <source>
        <dbReference type="Google" id="ProtNLM"/>
    </source>
</evidence>
<dbReference type="OrthoDB" id="6397742at2"/>
<reference evidence="2 3" key="1">
    <citation type="submission" date="2019-03" db="EMBL/GenBank/DDBJ databases">
        <title>Genomic Encyclopedia of Type Strains, Phase IV (KMG-IV): sequencing the most valuable type-strain genomes for metagenomic binning, comparative biology and taxonomic classification.</title>
        <authorList>
            <person name="Goeker M."/>
        </authorList>
    </citation>
    <scope>NUCLEOTIDE SEQUENCE [LARGE SCALE GENOMIC DNA]</scope>
    <source>
        <strain evidence="2 3">DSM 25287</strain>
    </source>
</reference>
<name>A0A4R2L455_9GAMM</name>
<feature type="transmembrane region" description="Helical" evidence="1">
    <location>
        <begin position="190"/>
        <end position="207"/>
    </location>
</feature>
<dbReference type="EMBL" id="SLWY01000014">
    <property type="protein sequence ID" value="TCO80512.1"/>
    <property type="molecule type" value="Genomic_DNA"/>
</dbReference>
<keyword evidence="1" id="KW-1133">Transmembrane helix</keyword>
<organism evidence="2 3">
    <name type="scientific">Plasticicumulans lactativorans</name>
    <dbReference type="NCBI Taxonomy" id="1133106"/>
    <lineage>
        <taxon>Bacteria</taxon>
        <taxon>Pseudomonadati</taxon>
        <taxon>Pseudomonadota</taxon>
        <taxon>Gammaproteobacteria</taxon>
        <taxon>Candidatus Competibacteraceae</taxon>
        <taxon>Plasticicumulans</taxon>
    </lineage>
</organism>
<evidence type="ECO:0000313" key="3">
    <source>
        <dbReference type="Proteomes" id="UP000295765"/>
    </source>
</evidence>
<keyword evidence="1" id="KW-0812">Transmembrane</keyword>
<sequence length="427" mass="48893">MNVVLNKKAFFVALIAIPIVFQEAMTSLNLTPIRYVDELLASFSFVLIGWHILTRRKNPKIYFLILFGWLFFAAYSFFFGMGSSYISEVLQMLIHFKFFLFYVLFRWVFLNKRCDSQFETVFYWCFIVSVLGIVLNVLLGDRFWGIFAALPNTRDGSYRYEGFQLKPNDVAFLVSLWFLYVAFKASLEKSTIKIAVAFGVSLVLLYLNGSRTALLIYPMVMLAFSFLSLKYRLASILICLVAIPGIMATDYFQLLLQKTEGNIGEFSSIESSSYIRAIMIYNGFKLLVDYFPMGTGAGTFGSVMSEGSVVYDQLGIGSMSFFEDMWGVYDSNLATICGEFGFVGLMYFYVLLPFSVYKDVMSLVGEQSYKVRYVRFYVMSILFFGLFVSVTNPFFMYQYNSTIFIMAMFLARNLALKANNRFGHGVS</sequence>
<accession>A0A4R2L455</accession>
<dbReference type="Proteomes" id="UP000295765">
    <property type="component" value="Unassembled WGS sequence"/>
</dbReference>
<comment type="caution">
    <text evidence="2">The sequence shown here is derived from an EMBL/GenBank/DDBJ whole genome shotgun (WGS) entry which is preliminary data.</text>
</comment>
<keyword evidence="1" id="KW-0472">Membrane</keyword>
<proteinExistence type="predicted"/>
<dbReference type="RefSeq" id="WP_132543694.1">
    <property type="nucleotide sequence ID" value="NZ_SLWY01000014.1"/>
</dbReference>
<feature type="transmembrane region" description="Helical" evidence="1">
    <location>
        <begin position="236"/>
        <end position="256"/>
    </location>
</feature>
<feature type="transmembrane region" description="Helical" evidence="1">
    <location>
        <begin position="333"/>
        <end position="352"/>
    </location>
</feature>
<feature type="transmembrane region" description="Helical" evidence="1">
    <location>
        <begin position="397"/>
        <end position="415"/>
    </location>
</feature>
<dbReference type="AlphaFoldDB" id="A0A4R2L455"/>
<gene>
    <name evidence="2" type="ORF">EV699_114159</name>
</gene>
<feature type="transmembrane region" description="Helical" evidence="1">
    <location>
        <begin position="92"/>
        <end position="109"/>
    </location>
</feature>